<dbReference type="RefSeq" id="WP_251949418.1">
    <property type="nucleotide sequence ID" value="NZ_CP080572.1"/>
</dbReference>
<keyword evidence="3" id="KW-1185">Reference proteome</keyword>
<feature type="transmembrane region" description="Helical" evidence="1">
    <location>
        <begin position="105"/>
        <end position="132"/>
    </location>
</feature>
<evidence type="ECO:0000313" key="3">
    <source>
        <dbReference type="Proteomes" id="UP001056425"/>
    </source>
</evidence>
<dbReference type="EMBL" id="CP080572">
    <property type="protein sequence ID" value="USH00133.1"/>
    <property type="molecule type" value="Genomic_DNA"/>
</dbReference>
<dbReference type="AlphaFoldDB" id="A0A9E7SDK8"/>
<feature type="transmembrane region" description="Helical" evidence="1">
    <location>
        <begin position="170"/>
        <end position="186"/>
    </location>
</feature>
<feature type="transmembrane region" description="Helical" evidence="1">
    <location>
        <begin position="63"/>
        <end position="85"/>
    </location>
</feature>
<organism evidence="2 3">
    <name type="scientific">Thermococcus argininiproducens</name>
    <dbReference type="NCBI Taxonomy" id="2866384"/>
    <lineage>
        <taxon>Archaea</taxon>
        <taxon>Methanobacteriati</taxon>
        <taxon>Methanobacteriota</taxon>
        <taxon>Thermococci</taxon>
        <taxon>Thermococcales</taxon>
        <taxon>Thermococcaceae</taxon>
        <taxon>Thermococcus</taxon>
    </lineage>
</organism>
<name>A0A9E7SDK8_9EURY</name>
<feature type="transmembrane region" description="Helical" evidence="1">
    <location>
        <begin position="144"/>
        <end position="164"/>
    </location>
</feature>
<protein>
    <submittedName>
        <fullName evidence="2">Uncharacterized protein</fullName>
    </submittedName>
</protein>
<feature type="transmembrane region" description="Helical" evidence="1">
    <location>
        <begin position="207"/>
        <end position="223"/>
    </location>
</feature>
<reference evidence="2 3" key="1">
    <citation type="submission" date="2021-08" db="EMBL/GenBank/DDBJ databases">
        <title>Thermococcus onnuriiensis IOH2.</title>
        <authorList>
            <person name="Park Y.-J."/>
        </authorList>
    </citation>
    <scope>NUCLEOTIDE SEQUENCE [LARGE SCALE GENOMIC DNA]</scope>
    <source>
        <strain evidence="2 3">IOH2</strain>
    </source>
</reference>
<gene>
    <name evidence="2" type="ORF">K1720_01215</name>
</gene>
<keyword evidence="1" id="KW-0812">Transmembrane</keyword>
<dbReference type="GeneID" id="72776920"/>
<feature type="transmembrane region" description="Helical" evidence="1">
    <location>
        <begin position="33"/>
        <end position="51"/>
    </location>
</feature>
<dbReference type="Proteomes" id="UP001056425">
    <property type="component" value="Chromosome"/>
</dbReference>
<keyword evidence="1" id="KW-0472">Membrane</keyword>
<feature type="transmembrane region" description="Helical" evidence="1">
    <location>
        <begin position="229"/>
        <end position="246"/>
    </location>
</feature>
<evidence type="ECO:0000313" key="2">
    <source>
        <dbReference type="EMBL" id="USH00133.1"/>
    </source>
</evidence>
<accession>A0A9E7SDK8</accession>
<dbReference type="KEGG" id="thei:K1720_01215"/>
<evidence type="ECO:0000256" key="1">
    <source>
        <dbReference type="SAM" id="Phobius"/>
    </source>
</evidence>
<feature type="transmembrane region" description="Helical" evidence="1">
    <location>
        <begin position="281"/>
        <end position="300"/>
    </location>
</feature>
<feature type="transmembrane region" description="Helical" evidence="1">
    <location>
        <begin position="258"/>
        <end position="275"/>
    </location>
</feature>
<proteinExistence type="predicted"/>
<keyword evidence="1" id="KW-1133">Transmembrane helix</keyword>
<sequence>MERKLKVALLLSLLSPFFGEVMSGSTPPLEIINPFSLLFLWAFYGGGVLLIREAWIRWDRGYLRLMLLGIAYGIIEEGLAVKSFFDPNWMDLGVLATYGRIFETNMVWAVWLSIFHAVFSISIPILLIEIFYPDFKEKSLLAKRGLKITFVAFVSALIITFFLLNPYSPPLIQYFLTFLLALFLIFEVKRIRKNLSIEWEFVQRHPMLYGTFFTISLFILYLIIPNTKIPFVIPLLLGPVITVHLYGQMRNLNTKQLLALVLGLLGPFLLFYDIVLELNGIFGMSIVGIGTFLILLKKYLELK</sequence>